<reference evidence="2" key="1">
    <citation type="submission" date="2014-05" db="EMBL/GenBank/DDBJ databases">
        <title>The transcriptome of the halophilic microalga Tetraselmis sp. GSL018 isolated from the Great Salt Lake, Utah.</title>
        <authorList>
            <person name="Jinkerson R.E."/>
            <person name="D'Adamo S."/>
            <person name="Posewitz M.C."/>
        </authorList>
    </citation>
    <scope>NUCLEOTIDE SEQUENCE</scope>
    <source>
        <strain evidence="2">GSL018</strain>
    </source>
</reference>
<feature type="region of interest" description="Disordered" evidence="1">
    <location>
        <begin position="117"/>
        <end position="137"/>
    </location>
</feature>
<evidence type="ECO:0000256" key="1">
    <source>
        <dbReference type="SAM" id="MobiDB-lite"/>
    </source>
</evidence>
<sequence length="324" mass="34434">MSSFPSSSQNEAQVVVPPPPCPDTTFIFSSLIHESSWFSKGAAVVSKGVVPSATARVKAATSAHSTTKLQLQHSKSRLARLDHIQKEIPEFRLSFSTKRNVIVAIDKSSSAFVTCSRPAKGEKSTSSPVAQEDKVARRVEAGKTLPREATHAPAPDPAAAACWERPEWINCSRCSADMDLVTIDTGALLDAEAPPAGNPKRTGGGCEQRRWTRSSDGPRTGTAKDDRHDPRGLGAEQSAVAALAGIEWPGGGIIGAKAFSSADAEEKLAVSAWSADADFCGLLLRQLYVNKAGALSRARVLLQVAEGHHRGPEPATPRGWQPEE</sequence>
<name>A0A061S8Y0_9CHLO</name>
<feature type="region of interest" description="Disordered" evidence="1">
    <location>
        <begin position="190"/>
        <end position="232"/>
    </location>
</feature>
<dbReference type="EMBL" id="GBEZ01003544">
    <property type="protein sequence ID" value="JAC81602.1"/>
    <property type="molecule type" value="Transcribed_RNA"/>
</dbReference>
<feature type="compositionally biased region" description="Basic and acidic residues" evidence="1">
    <location>
        <begin position="222"/>
        <end position="231"/>
    </location>
</feature>
<feature type="unsure residue" description="D or N" evidence="2">
    <location>
        <position position="276"/>
    </location>
</feature>
<evidence type="ECO:0000313" key="2">
    <source>
        <dbReference type="EMBL" id="JAC81602.1"/>
    </source>
</evidence>
<dbReference type="AlphaFoldDB" id="A0A061S8Y0"/>
<gene>
    <name evidence="2" type="ORF">TSPGSL018_7543</name>
</gene>
<protein>
    <submittedName>
        <fullName evidence="2">Uncharacterized protein</fullName>
    </submittedName>
</protein>
<organism evidence="2">
    <name type="scientific">Tetraselmis sp. GSL018</name>
    <dbReference type="NCBI Taxonomy" id="582737"/>
    <lineage>
        <taxon>Eukaryota</taxon>
        <taxon>Viridiplantae</taxon>
        <taxon>Chlorophyta</taxon>
        <taxon>core chlorophytes</taxon>
        <taxon>Chlorodendrophyceae</taxon>
        <taxon>Chlorodendrales</taxon>
        <taxon>Chlorodendraceae</taxon>
        <taxon>Tetraselmis</taxon>
    </lineage>
</organism>
<accession>A0A061S8Y0</accession>
<proteinExistence type="predicted"/>